<evidence type="ECO:0000256" key="8">
    <source>
        <dbReference type="ARBA" id="ARBA00031339"/>
    </source>
</evidence>
<keyword evidence="6" id="KW-0333">Golgi apparatus</keyword>
<keyword evidence="4" id="KW-0813">Transport</keyword>
<evidence type="ECO:0000256" key="5">
    <source>
        <dbReference type="ARBA" id="ARBA00022927"/>
    </source>
</evidence>
<evidence type="ECO:0000256" key="1">
    <source>
        <dbReference type="ARBA" id="ARBA00004395"/>
    </source>
</evidence>
<evidence type="ECO:0000313" key="11">
    <source>
        <dbReference type="EMBL" id="OII74277.1"/>
    </source>
</evidence>
<dbReference type="InterPro" id="IPR007265">
    <property type="entry name" value="COG_su3"/>
</dbReference>
<dbReference type="PANTHER" id="PTHR13302">
    <property type="entry name" value="CONSERVED OLIGOMERIC GOLGI COMPLEX COMPONENT 3"/>
    <property type="match status" value="1"/>
</dbReference>
<keyword evidence="12" id="KW-1185">Reference proteome</keyword>
<organism evidence="11 12">
    <name type="scientific">Cryptosporidium ubiquitum</name>
    <dbReference type="NCBI Taxonomy" id="857276"/>
    <lineage>
        <taxon>Eukaryota</taxon>
        <taxon>Sar</taxon>
        <taxon>Alveolata</taxon>
        <taxon>Apicomplexa</taxon>
        <taxon>Conoidasida</taxon>
        <taxon>Coccidia</taxon>
        <taxon>Eucoccidiorida</taxon>
        <taxon>Eimeriorina</taxon>
        <taxon>Cryptosporidiidae</taxon>
        <taxon>Cryptosporidium</taxon>
    </lineage>
</organism>
<dbReference type="GO" id="GO:0017119">
    <property type="term" value="C:Golgi transport complex"/>
    <property type="evidence" value="ECO:0007669"/>
    <property type="project" value="TreeGrafter"/>
</dbReference>
<evidence type="ECO:0000259" key="10">
    <source>
        <dbReference type="Pfam" id="PF20671"/>
    </source>
</evidence>
<dbReference type="PANTHER" id="PTHR13302:SF8">
    <property type="entry name" value="CONSERVED OLIGOMERIC GOLGI COMPLEX SUBUNIT 3"/>
    <property type="match status" value="1"/>
</dbReference>
<dbReference type="Pfam" id="PF20671">
    <property type="entry name" value="COG3_C"/>
    <property type="match status" value="1"/>
</dbReference>
<evidence type="ECO:0000256" key="7">
    <source>
        <dbReference type="ARBA" id="ARBA00023136"/>
    </source>
</evidence>
<accession>A0A1J4MN23</accession>
<dbReference type="GeneID" id="39977912"/>
<evidence type="ECO:0000256" key="4">
    <source>
        <dbReference type="ARBA" id="ARBA00022448"/>
    </source>
</evidence>
<dbReference type="GO" id="GO:0006886">
    <property type="term" value="P:intracellular protein transport"/>
    <property type="evidence" value="ECO:0007669"/>
    <property type="project" value="InterPro"/>
</dbReference>
<dbReference type="Pfam" id="PF04136">
    <property type="entry name" value="COG3_N"/>
    <property type="match status" value="1"/>
</dbReference>
<feature type="domain" description="Conserved oligomeric Golgi complex subunit 3 C-terminal" evidence="10">
    <location>
        <begin position="275"/>
        <end position="740"/>
    </location>
</feature>
<dbReference type="EMBL" id="LRBP01000012">
    <property type="protein sequence ID" value="OII74277.1"/>
    <property type="molecule type" value="Genomic_DNA"/>
</dbReference>
<evidence type="ECO:0000259" key="9">
    <source>
        <dbReference type="Pfam" id="PF04136"/>
    </source>
</evidence>
<dbReference type="AlphaFoldDB" id="A0A1J4MN23"/>
<dbReference type="GO" id="GO:0005801">
    <property type="term" value="C:cis-Golgi network"/>
    <property type="evidence" value="ECO:0007669"/>
    <property type="project" value="InterPro"/>
</dbReference>
<dbReference type="GO" id="GO:0000139">
    <property type="term" value="C:Golgi membrane"/>
    <property type="evidence" value="ECO:0007669"/>
    <property type="project" value="UniProtKB-SubCell"/>
</dbReference>
<comment type="subcellular location">
    <subcellularLocation>
        <location evidence="1">Golgi apparatus membrane</location>
        <topology evidence="1">Peripheral membrane protein</topology>
    </subcellularLocation>
</comment>
<feature type="domain" description="Conserved oligomeric Golgi complex subunit 3 N-terminal" evidence="9">
    <location>
        <begin position="99"/>
        <end position="238"/>
    </location>
</feature>
<evidence type="ECO:0000256" key="3">
    <source>
        <dbReference type="ARBA" id="ARBA00020976"/>
    </source>
</evidence>
<dbReference type="InterPro" id="IPR048320">
    <property type="entry name" value="COG3_N"/>
</dbReference>
<comment type="caution">
    <text evidence="11">The sequence shown here is derived from an EMBL/GenBank/DDBJ whole genome shotgun (WGS) entry which is preliminary data.</text>
</comment>
<comment type="similarity">
    <text evidence="2">Belongs to the COG3 family.</text>
</comment>
<dbReference type="RefSeq" id="XP_028875470.1">
    <property type="nucleotide sequence ID" value="XM_029018133.1"/>
</dbReference>
<evidence type="ECO:0000256" key="6">
    <source>
        <dbReference type="ARBA" id="ARBA00023034"/>
    </source>
</evidence>
<dbReference type="GO" id="GO:0007030">
    <property type="term" value="P:Golgi organization"/>
    <property type="evidence" value="ECO:0007669"/>
    <property type="project" value="TreeGrafter"/>
</dbReference>
<proteinExistence type="inferred from homology"/>
<evidence type="ECO:0000256" key="2">
    <source>
        <dbReference type="ARBA" id="ARBA00009936"/>
    </source>
</evidence>
<reference evidence="11 12" key="1">
    <citation type="submission" date="2016-10" db="EMBL/GenBank/DDBJ databases">
        <title>Reductive evolution of mitochondrial metabolism and differential evolution of invasion-related proteins in Cryptosporidium.</title>
        <authorList>
            <person name="Liu S."/>
            <person name="Roellig D.M."/>
            <person name="Guo Y."/>
            <person name="Li N."/>
            <person name="Frace M.A."/>
            <person name="Tang K."/>
            <person name="Zhang L."/>
            <person name="Feng Y."/>
            <person name="Xiao L."/>
        </authorList>
    </citation>
    <scope>NUCLEOTIDE SEQUENCE [LARGE SCALE GENOMIC DNA]</scope>
    <source>
        <strain evidence="11">39726</strain>
    </source>
</reference>
<dbReference type="Proteomes" id="UP000186176">
    <property type="component" value="Unassembled WGS sequence"/>
</dbReference>
<dbReference type="OrthoDB" id="338507at2759"/>
<dbReference type="InterPro" id="IPR048685">
    <property type="entry name" value="COG3_C"/>
</dbReference>
<protein>
    <recommendedName>
        <fullName evidence="3">Conserved oligomeric Golgi complex subunit 3</fullName>
    </recommendedName>
    <alternativeName>
        <fullName evidence="8">Component of oligomeric Golgi complex 3</fullName>
    </alternativeName>
</protein>
<evidence type="ECO:0000313" key="12">
    <source>
        <dbReference type="Proteomes" id="UP000186176"/>
    </source>
</evidence>
<sequence>MNGDISIYGDSISPNRRSFSITNNSVNLIPERSIQTLRVISDRCNRLTFVSGIVVPKKQYCSEILSNETFKDLGNHLKNMINEDLVQNEFCKLEMIKNSFNHIKDEWDEIRNKNIVHKKNLEQLESRKVDFIGNITCFQSICDNSISLLRNLESQARIIEECIFPYQQYTIMYYKLQNDKFSNNLKEVSNCFEIIDSSIVFFQNHTELKRKDYYVDGYKKLRVKLCCIIKNTMKNILKDCQVKNDVNENDDITDINSRPNYNSNRENKGEHNIFLYFTQLRAKGKLFNEYIKLLMQRYKETFQNETYRSTIEEMESYYINFRISDEHCGVKSFIKFGSNKLYFGKDFKNCLALNIKNFTRLVLNYCKYEWMAYKSFFCCEETRNGKDEKKIYEIQRFSRELGNKMNISKRNSIEFNNYFSSLIEKFGNEYYNKLILHIKETQKDPELLRESIQYLSQDILNISNDLYQSVSFPDIYLSSLLHYILKLQNSLVEQLMYSTEFFIKEKIQDYELKFEELNYPEILQKFNADKILIKSFKSLQDSVSDTLSIQQNSSKILFSNNSMEEIPIENSVQSKCINKNTEHHYKSELLTNVSFPPNTIRLQSNSDVEDCPFDEDYFENAQDEYGLNIIGRNDVPSNGIDQKQVKSINISVGCYPVVKNSLLALSYIDHMVPNSTYLFLNKLIVQKCCDKLLSAKEFICNELYFSDKISRIYHGNLFIIRNLLYLKYELINLSKENSQKDGFEVLESDLCQLDCNKNKFSSNAEITDSNNLISNSNLFYSKATLDSIVNIVDVLINSNLEELINNICSNISLPLTKIVLQVHPEIQSSDISKLQCTNHKYIRESTDLFWKNLELHINCYILKYMNLYLSIAGKEEMETLFSLLISEKCPYEENSKKDIGNKPLNEPSSFGSINILNSNSSDLLGCEYGKANLNSIISFLPNPLSIFVSIKEILIGVISEFDHVLNKRLGVEKSIIENELGWKFQDIIDFLISVEKKLSD</sequence>
<keyword evidence="5" id="KW-0653">Protein transport</keyword>
<dbReference type="GO" id="GO:0006891">
    <property type="term" value="P:intra-Golgi vesicle-mediated transport"/>
    <property type="evidence" value="ECO:0007669"/>
    <property type="project" value="TreeGrafter"/>
</dbReference>
<name>A0A1J4MN23_9CRYT</name>
<gene>
    <name evidence="11" type="ORF">cubi_01121</name>
</gene>
<keyword evidence="7" id="KW-0472">Membrane</keyword>
<dbReference type="VEuPathDB" id="CryptoDB:cubi_01121"/>